<keyword evidence="4" id="KW-0547">Nucleotide-binding</keyword>
<evidence type="ECO:0000256" key="3">
    <source>
        <dbReference type="ARBA" id="ARBA00022475"/>
    </source>
</evidence>
<dbReference type="InterPro" id="IPR003439">
    <property type="entry name" value="ABC_transporter-like_ATP-bd"/>
</dbReference>
<evidence type="ECO:0000259" key="8">
    <source>
        <dbReference type="PROSITE" id="PS50893"/>
    </source>
</evidence>
<keyword evidence="10" id="KW-1185">Reference proteome</keyword>
<dbReference type="AlphaFoldDB" id="A0A1E5LJY5"/>
<evidence type="ECO:0000256" key="1">
    <source>
        <dbReference type="ARBA" id="ARBA00004236"/>
    </source>
</evidence>
<dbReference type="InterPro" id="IPR050763">
    <property type="entry name" value="ABC_transporter_ATP-binding"/>
</dbReference>
<protein>
    <submittedName>
        <fullName evidence="9">ABC transporter ATP-binding protein</fullName>
    </submittedName>
</protein>
<evidence type="ECO:0000256" key="6">
    <source>
        <dbReference type="ARBA" id="ARBA00022967"/>
    </source>
</evidence>
<dbReference type="GO" id="GO:0016887">
    <property type="term" value="F:ATP hydrolysis activity"/>
    <property type="evidence" value="ECO:0007669"/>
    <property type="project" value="InterPro"/>
</dbReference>
<evidence type="ECO:0000313" key="10">
    <source>
        <dbReference type="Proteomes" id="UP000095209"/>
    </source>
</evidence>
<keyword evidence="7" id="KW-0472">Membrane</keyword>
<keyword evidence="2" id="KW-0813">Transport</keyword>
<dbReference type="GO" id="GO:0005524">
    <property type="term" value="F:ATP binding"/>
    <property type="evidence" value="ECO:0007669"/>
    <property type="project" value="UniProtKB-KW"/>
</dbReference>
<organism evidence="9 10">
    <name type="scientific">Bacillus solimangrovi</name>
    <dbReference type="NCBI Taxonomy" id="1305675"/>
    <lineage>
        <taxon>Bacteria</taxon>
        <taxon>Bacillati</taxon>
        <taxon>Bacillota</taxon>
        <taxon>Bacilli</taxon>
        <taxon>Bacillales</taxon>
        <taxon>Bacillaceae</taxon>
        <taxon>Bacillus</taxon>
    </lineage>
</organism>
<dbReference type="PANTHER" id="PTHR42711:SF18">
    <property type="entry name" value="ABC TRANSPORTER, ATP-BINDING PROTEIN"/>
    <property type="match status" value="1"/>
</dbReference>
<name>A0A1E5LJY5_9BACI</name>
<dbReference type="InterPro" id="IPR017871">
    <property type="entry name" value="ABC_transporter-like_CS"/>
</dbReference>
<dbReference type="Proteomes" id="UP000095209">
    <property type="component" value="Unassembled WGS sequence"/>
</dbReference>
<dbReference type="FunFam" id="3.40.50.300:FF:000589">
    <property type="entry name" value="ABC transporter, ATP-binding subunit"/>
    <property type="match status" value="1"/>
</dbReference>
<feature type="domain" description="ABC transporter" evidence="8">
    <location>
        <begin position="2"/>
        <end position="230"/>
    </location>
</feature>
<dbReference type="EMBL" id="MJEH01000003">
    <property type="protein sequence ID" value="OEH94346.1"/>
    <property type="molecule type" value="Genomic_DNA"/>
</dbReference>
<evidence type="ECO:0000313" key="9">
    <source>
        <dbReference type="EMBL" id="OEH94346.1"/>
    </source>
</evidence>
<dbReference type="PROSITE" id="PS00211">
    <property type="entry name" value="ABC_TRANSPORTER_1"/>
    <property type="match status" value="1"/>
</dbReference>
<dbReference type="PROSITE" id="PS50893">
    <property type="entry name" value="ABC_TRANSPORTER_2"/>
    <property type="match status" value="1"/>
</dbReference>
<evidence type="ECO:0000256" key="7">
    <source>
        <dbReference type="ARBA" id="ARBA00023136"/>
    </source>
</evidence>
<dbReference type="STRING" id="1305675.BFG57_08810"/>
<dbReference type="InterPro" id="IPR003593">
    <property type="entry name" value="AAA+_ATPase"/>
</dbReference>
<comment type="subcellular location">
    <subcellularLocation>
        <location evidence="1">Cell membrane</location>
    </subcellularLocation>
</comment>
<keyword evidence="3" id="KW-1003">Cell membrane</keyword>
<comment type="caution">
    <text evidence="9">The sequence shown here is derived from an EMBL/GenBank/DDBJ whole genome shotgun (WGS) entry which is preliminary data.</text>
</comment>
<dbReference type="SMART" id="SM00382">
    <property type="entry name" value="AAA"/>
    <property type="match status" value="1"/>
</dbReference>
<evidence type="ECO:0000256" key="5">
    <source>
        <dbReference type="ARBA" id="ARBA00022840"/>
    </source>
</evidence>
<gene>
    <name evidence="9" type="ORF">BFG57_08810</name>
</gene>
<keyword evidence="5 9" id="KW-0067">ATP-binding</keyword>
<dbReference type="GO" id="GO:0005886">
    <property type="term" value="C:plasma membrane"/>
    <property type="evidence" value="ECO:0007669"/>
    <property type="project" value="UniProtKB-SubCell"/>
</dbReference>
<dbReference type="OrthoDB" id="9804819at2"/>
<dbReference type="InterPro" id="IPR027417">
    <property type="entry name" value="P-loop_NTPase"/>
</dbReference>
<dbReference type="Gene3D" id="3.40.50.300">
    <property type="entry name" value="P-loop containing nucleotide triphosphate hydrolases"/>
    <property type="match status" value="1"/>
</dbReference>
<dbReference type="CDD" id="cd03230">
    <property type="entry name" value="ABC_DR_subfamily_A"/>
    <property type="match status" value="1"/>
</dbReference>
<proteinExistence type="predicted"/>
<evidence type="ECO:0000256" key="4">
    <source>
        <dbReference type="ARBA" id="ARBA00022741"/>
    </source>
</evidence>
<dbReference type="PANTHER" id="PTHR42711">
    <property type="entry name" value="ABC TRANSPORTER ATP-BINDING PROTEIN"/>
    <property type="match status" value="1"/>
</dbReference>
<dbReference type="Pfam" id="PF00005">
    <property type="entry name" value="ABC_tran"/>
    <property type="match status" value="1"/>
</dbReference>
<reference evidence="9 10" key="1">
    <citation type="submission" date="2016-08" db="EMBL/GenBank/DDBJ databases">
        <title>Genome of Bacillus solimangrovi GH2-4.</title>
        <authorList>
            <person name="Lim S."/>
            <person name="Kim B.-C."/>
        </authorList>
    </citation>
    <scope>NUCLEOTIDE SEQUENCE [LARGE SCALE GENOMIC DNA]</scope>
    <source>
        <strain evidence="9 10">GH2-4</strain>
    </source>
</reference>
<dbReference type="RefSeq" id="WP_069715702.1">
    <property type="nucleotide sequence ID" value="NZ_MJEH01000003.1"/>
</dbReference>
<dbReference type="SUPFAM" id="SSF52540">
    <property type="entry name" value="P-loop containing nucleoside triphosphate hydrolases"/>
    <property type="match status" value="1"/>
</dbReference>
<sequence>MIYVNNLVFTYPGNKEPTLKGIDFQVRKGEIFGFLGPSGSGKSTTQNLLIGLYKQYGGVAKVFDTEVHLLRDDYYEKIGVGFELPNHYQKMTALENLNFFRSLYRKKTKDPEEILQLLGLLEDKDKRVSDFSKGMQMRLNIARALIHDPDLLFMDEPTTGLDPVNARRVKDIIFNLKQEGKTIFLTTHNMNVADELCDRVAFIVDGQISLIDSPKALKLQYGEPVIQVTYLDEGMMKTEDFVLDGLGNNPDFLQFIKSNKLKSIHTKEATLESIFIEVTGRELV</sequence>
<evidence type="ECO:0000256" key="2">
    <source>
        <dbReference type="ARBA" id="ARBA00022448"/>
    </source>
</evidence>
<keyword evidence="6" id="KW-1278">Translocase</keyword>
<accession>A0A1E5LJY5</accession>